<accession>A0A7J7NE52</accession>
<keyword evidence="1" id="KW-0472">Membrane</keyword>
<comment type="caution">
    <text evidence="2">The sequence shown here is derived from an EMBL/GenBank/DDBJ whole genome shotgun (WGS) entry which is preliminary data.</text>
</comment>
<protein>
    <submittedName>
        <fullName evidence="2">Uncharacterized protein</fullName>
    </submittedName>
</protein>
<sequence>MHHPLHHPKLLALMLQDRQFPQARHPTILQASQVLHLQFPSVLIPIIWLRCLWIRDLSSLIPVLWLLIIWIWNCFLRDECRLKIFR</sequence>
<proteinExistence type="predicted"/>
<dbReference type="EMBL" id="JACGCM010000859">
    <property type="protein sequence ID" value="KAF6165148.1"/>
    <property type="molecule type" value="Genomic_DNA"/>
</dbReference>
<organism evidence="2 3">
    <name type="scientific">Kingdonia uniflora</name>
    <dbReference type="NCBI Taxonomy" id="39325"/>
    <lineage>
        <taxon>Eukaryota</taxon>
        <taxon>Viridiplantae</taxon>
        <taxon>Streptophyta</taxon>
        <taxon>Embryophyta</taxon>
        <taxon>Tracheophyta</taxon>
        <taxon>Spermatophyta</taxon>
        <taxon>Magnoliopsida</taxon>
        <taxon>Ranunculales</taxon>
        <taxon>Circaeasteraceae</taxon>
        <taxon>Kingdonia</taxon>
    </lineage>
</organism>
<evidence type="ECO:0000313" key="2">
    <source>
        <dbReference type="EMBL" id="KAF6165148.1"/>
    </source>
</evidence>
<reference evidence="2 3" key="1">
    <citation type="journal article" date="2020" name="IScience">
        <title>Genome Sequencing of the Endangered Kingdonia uniflora (Circaeasteraceae, Ranunculales) Reveals Potential Mechanisms of Evolutionary Specialization.</title>
        <authorList>
            <person name="Sun Y."/>
            <person name="Deng T."/>
            <person name="Zhang A."/>
            <person name="Moore M.J."/>
            <person name="Landis J.B."/>
            <person name="Lin N."/>
            <person name="Zhang H."/>
            <person name="Zhang X."/>
            <person name="Huang J."/>
            <person name="Zhang X."/>
            <person name="Sun H."/>
            <person name="Wang H."/>
        </authorList>
    </citation>
    <scope>NUCLEOTIDE SEQUENCE [LARGE SCALE GENOMIC DNA]</scope>
    <source>
        <strain evidence="2">TB1705</strain>
        <tissue evidence="2">Leaf</tissue>
    </source>
</reference>
<gene>
    <name evidence="2" type="ORF">GIB67_000732</name>
</gene>
<dbReference type="Proteomes" id="UP000541444">
    <property type="component" value="Unassembled WGS sequence"/>
</dbReference>
<keyword evidence="3" id="KW-1185">Reference proteome</keyword>
<evidence type="ECO:0000256" key="1">
    <source>
        <dbReference type="SAM" id="Phobius"/>
    </source>
</evidence>
<feature type="transmembrane region" description="Helical" evidence="1">
    <location>
        <begin position="57"/>
        <end position="76"/>
    </location>
</feature>
<name>A0A7J7NE52_9MAGN</name>
<keyword evidence="1" id="KW-1133">Transmembrane helix</keyword>
<keyword evidence="1" id="KW-0812">Transmembrane</keyword>
<evidence type="ECO:0000313" key="3">
    <source>
        <dbReference type="Proteomes" id="UP000541444"/>
    </source>
</evidence>
<dbReference type="AlphaFoldDB" id="A0A7J7NE52"/>